<dbReference type="GO" id="GO:0006013">
    <property type="term" value="P:mannose metabolic process"/>
    <property type="evidence" value="ECO:0007669"/>
    <property type="project" value="InterPro"/>
</dbReference>
<gene>
    <name evidence="2" type="primary">MAN2A1</name>
    <name evidence="2" type="ORF">EYF80_010436</name>
</gene>
<evidence type="ECO:0000313" key="3">
    <source>
        <dbReference type="Proteomes" id="UP000314294"/>
    </source>
</evidence>
<dbReference type="FunFam" id="2.70.98.30:FF:000002">
    <property type="entry name" value="Alpha-mannosidase"/>
    <property type="match status" value="1"/>
</dbReference>
<dbReference type="InterPro" id="IPR011682">
    <property type="entry name" value="Glyco_hydro_38_C"/>
</dbReference>
<dbReference type="PANTHER" id="PTHR11607">
    <property type="entry name" value="ALPHA-MANNOSIDASE"/>
    <property type="match status" value="1"/>
</dbReference>
<dbReference type="AlphaFoldDB" id="A0A4Z2IQC1"/>
<dbReference type="Gene3D" id="2.60.40.1180">
    <property type="entry name" value="Golgi alpha-mannosidase II"/>
    <property type="match status" value="1"/>
</dbReference>
<organism evidence="2 3">
    <name type="scientific">Liparis tanakae</name>
    <name type="common">Tanaka's snailfish</name>
    <dbReference type="NCBI Taxonomy" id="230148"/>
    <lineage>
        <taxon>Eukaryota</taxon>
        <taxon>Metazoa</taxon>
        <taxon>Chordata</taxon>
        <taxon>Craniata</taxon>
        <taxon>Vertebrata</taxon>
        <taxon>Euteleostomi</taxon>
        <taxon>Actinopterygii</taxon>
        <taxon>Neopterygii</taxon>
        <taxon>Teleostei</taxon>
        <taxon>Neoteleostei</taxon>
        <taxon>Acanthomorphata</taxon>
        <taxon>Eupercaria</taxon>
        <taxon>Perciformes</taxon>
        <taxon>Cottioidei</taxon>
        <taxon>Cottales</taxon>
        <taxon>Liparidae</taxon>
        <taxon>Liparis</taxon>
    </lineage>
</organism>
<dbReference type="GO" id="GO:0004559">
    <property type="term" value="F:alpha-mannosidase activity"/>
    <property type="evidence" value="ECO:0007669"/>
    <property type="project" value="InterPro"/>
</dbReference>
<evidence type="ECO:0000313" key="2">
    <source>
        <dbReference type="EMBL" id="TNN79412.1"/>
    </source>
</evidence>
<dbReference type="OrthoDB" id="10261055at2759"/>
<accession>A0A4Z2IQC1</accession>
<feature type="domain" description="Glycosyl hydrolase family 38 C-terminal" evidence="1">
    <location>
        <begin position="144"/>
        <end position="351"/>
    </location>
</feature>
<dbReference type="GO" id="GO:0006491">
    <property type="term" value="P:N-glycan processing"/>
    <property type="evidence" value="ECO:0007669"/>
    <property type="project" value="TreeGrafter"/>
</dbReference>
<dbReference type="InterPro" id="IPR050843">
    <property type="entry name" value="Glycosyl_Hydrlase_38"/>
</dbReference>
<dbReference type="Gene3D" id="2.70.98.30">
    <property type="entry name" value="Golgi alpha-mannosidase II, domain 4"/>
    <property type="match status" value="1"/>
</dbReference>
<dbReference type="InterPro" id="IPR011013">
    <property type="entry name" value="Gal_mutarotase_sf_dom"/>
</dbReference>
<name>A0A4Z2IQC1_9TELE</name>
<dbReference type="GO" id="GO:0000139">
    <property type="term" value="C:Golgi membrane"/>
    <property type="evidence" value="ECO:0007669"/>
    <property type="project" value="TreeGrafter"/>
</dbReference>
<dbReference type="SUPFAM" id="SSF74650">
    <property type="entry name" value="Galactose mutarotase-like"/>
    <property type="match status" value="1"/>
</dbReference>
<protein>
    <submittedName>
        <fullName evidence="2">Alpha-mannosidase 2</fullName>
    </submittedName>
</protein>
<keyword evidence="3" id="KW-1185">Reference proteome</keyword>
<dbReference type="Proteomes" id="UP000314294">
    <property type="component" value="Unassembled WGS sequence"/>
</dbReference>
<dbReference type="GO" id="GO:0030246">
    <property type="term" value="F:carbohydrate binding"/>
    <property type="evidence" value="ECO:0007669"/>
    <property type="project" value="InterPro"/>
</dbReference>
<comment type="caution">
    <text evidence="2">The sequence shown here is derived from an EMBL/GenBank/DDBJ whole genome shotgun (WGS) entry which is preliminary data.</text>
</comment>
<dbReference type="Pfam" id="PF07748">
    <property type="entry name" value="Glyco_hydro_38C"/>
    <property type="match status" value="1"/>
</dbReference>
<proteinExistence type="predicted"/>
<evidence type="ECO:0000259" key="1">
    <source>
        <dbReference type="Pfam" id="PF07748"/>
    </source>
</evidence>
<dbReference type="InterPro" id="IPR013780">
    <property type="entry name" value="Glyco_hydro_b"/>
</dbReference>
<sequence>MFIEDVMPAQDALPRKTPLTLSDEPRSLVVFNPTEQRRSAVVGVVVDSPGARVVDAATGRPMATQMSAVWAEPSRASAELFQLDFVAELPPLALVVYHVTKASVGSAHRARYTFHRRGNTPAVQSEHFQVSSPEGPEADAPLSLSNNHVQIWSSPETGLLQKLQLRSGLVRRVQVQFLWYGTRSRTQAERSGAYLFLPGEKGAQPYSSPEPPLVRVSRGPVFSDITSCFRHFSHTVRLLHLEGHAGRSLEISNTVDIRSEVNRELAMRLVSDVANGNRFYTDLNGFQMQQRRTLEKLPLQANVYPMSSAAFVQDAASRLTLLSAQSQAAAALRPGELEVVLDRRLQQDDNRGLGQGVTDNKLTASLYQLLLEDRRGGAQVNLADIFFPLRFRSLRRSNLTLLREHDEPESARQQQTRLRPMEISAFRVELD</sequence>
<dbReference type="PANTHER" id="PTHR11607:SF69">
    <property type="entry name" value="ALPHA-MANNOSIDASE 2"/>
    <property type="match status" value="1"/>
</dbReference>
<dbReference type="EMBL" id="SRLO01000065">
    <property type="protein sequence ID" value="TNN79412.1"/>
    <property type="molecule type" value="Genomic_DNA"/>
</dbReference>
<reference evidence="2 3" key="1">
    <citation type="submission" date="2019-03" db="EMBL/GenBank/DDBJ databases">
        <title>First draft genome of Liparis tanakae, snailfish: a comprehensive survey of snailfish specific genes.</title>
        <authorList>
            <person name="Kim W."/>
            <person name="Song I."/>
            <person name="Jeong J.-H."/>
            <person name="Kim D."/>
            <person name="Kim S."/>
            <person name="Ryu S."/>
            <person name="Song J.Y."/>
            <person name="Lee S.K."/>
        </authorList>
    </citation>
    <scope>NUCLEOTIDE SEQUENCE [LARGE SCALE GENOMIC DNA]</scope>
    <source>
        <tissue evidence="2">Muscle</tissue>
    </source>
</reference>